<dbReference type="CDD" id="cd00067">
    <property type="entry name" value="GAL4"/>
    <property type="match status" value="1"/>
</dbReference>
<feature type="region of interest" description="Disordered" evidence="5">
    <location>
        <begin position="624"/>
        <end position="693"/>
    </location>
</feature>
<dbReference type="AlphaFoldDB" id="G7DY29"/>
<dbReference type="STRING" id="764103.G7DY29"/>
<evidence type="ECO:0000313" key="8">
    <source>
        <dbReference type="Proteomes" id="UP000009131"/>
    </source>
</evidence>
<dbReference type="GO" id="GO:0006351">
    <property type="term" value="P:DNA-templated transcription"/>
    <property type="evidence" value="ECO:0007669"/>
    <property type="project" value="InterPro"/>
</dbReference>
<feature type="compositionally biased region" description="Polar residues" evidence="5">
    <location>
        <begin position="675"/>
        <end position="689"/>
    </location>
</feature>
<dbReference type="SMART" id="SM00906">
    <property type="entry name" value="Fungal_trans"/>
    <property type="match status" value="1"/>
</dbReference>
<dbReference type="RefSeq" id="XP_014570001.1">
    <property type="nucleotide sequence ID" value="XM_014714515.1"/>
</dbReference>
<feature type="compositionally biased region" description="Basic and acidic residues" evidence="5">
    <location>
        <begin position="651"/>
        <end position="660"/>
    </location>
</feature>
<keyword evidence="4" id="KW-0175">Coiled coil</keyword>
<dbReference type="GO" id="GO:0008270">
    <property type="term" value="F:zinc ion binding"/>
    <property type="evidence" value="ECO:0007669"/>
    <property type="project" value="InterPro"/>
</dbReference>
<dbReference type="GO" id="GO:0000981">
    <property type="term" value="F:DNA-binding transcription factor activity, RNA polymerase II-specific"/>
    <property type="evidence" value="ECO:0007669"/>
    <property type="project" value="InterPro"/>
</dbReference>
<dbReference type="OrthoDB" id="424974at2759"/>
<evidence type="ECO:0000259" key="6">
    <source>
        <dbReference type="PROSITE" id="PS50048"/>
    </source>
</evidence>
<proteinExistence type="predicted"/>
<feature type="compositionally biased region" description="Polar residues" evidence="5">
    <location>
        <begin position="120"/>
        <end position="130"/>
    </location>
</feature>
<dbReference type="Proteomes" id="UP000009131">
    <property type="component" value="Unassembled WGS sequence"/>
</dbReference>
<protein>
    <recommendedName>
        <fullName evidence="6">Zn(2)-C6 fungal-type domain-containing protein</fullName>
    </recommendedName>
</protein>
<dbReference type="CDD" id="cd12148">
    <property type="entry name" value="fungal_TF_MHR"/>
    <property type="match status" value="1"/>
</dbReference>
<dbReference type="SMART" id="SM00066">
    <property type="entry name" value="GAL4"/>
    <property type="match status" value="1"/>
</dbReference>
<comment type="subcellular location">
    <subcellularLocation>
        <location evidence="1">Nucleus</location>
    </subcellularLocation>
</comment>
<dbReference type="GO" id="GO:0003677">
    <property type="term" value="F:DNA binding"/>
    <property type="evidence" value="ECO:0007669"/>
    <property type="project" value="InterPro"/>
</dbReference>
<feature type="region of interest" description="Disordered" evidence="5">
    <location>
        <begin position="1"/>
        <end position="39"/>
    </location>
</feature>
<evidence type="ECO:0000256" key="3">
    <source>
        <dbReference type="ARBA" id="ARBA00023242"/>
    </source>
</evidence>
<dbReference type="InterPro" id="IPR036864">
    <property type="entry name" value="Zn2-C6_fun-type_DNA-bd_sf"/>
</dbReference>
<dbReference type="PROSITE" id="PS00463">
    <property type="entry name" value="ZN2_CY6_FUNGAL_1"/>
    <property type="match status" value="1"/>
</dbReference>
<feature type="compositionally biased region" description="Polar residues" evidence="5">
    <location>
        <begin position="624"/>
        <end position="650"/>
    </location>
</feature>
<evidence type="ECO:0000256" key="4">
    <source>
        <dbReference type="SAM" id="Coils"/>
    </source>
</evidence>
<accession>G7DY29</accession>
<dbReference type="EMBL" id="BABT02000062">
    <property type="protein sequence ID" value="GAA95489.1"/>
    <property type="molecule type" value="Genomic_DNA"/>
</dbReference>
<comment type="caution">
    <text evidence="7">The sequence shown here is derived from an EMBL/GenBank/DDBJ whole genome shotgun (WGS) entry which is preliminary data.</text>
</comment>
<dbReference type="PANTHER" id="PTHR31001:SF56">
    <property type="entry name" value="ZN(2)-C6 FUNGAL-TYPE DOMAIN-CONTAINING PROTEIN"/>
    <property type="match status" value="1"/>
</dbReference>
<evidence type="ECO:0000256" key="2">
    <source>
        <dbReference type="ARBA" id="ARBA00022723"/>
    </source>
</evidence>
<reference evidence="7 8" key="1">
    <citation type="journal article" date="2011" name="J. Gen. Appl. Microbiol.">
        <title>Draft genome sequencing of the enigmatic basidiomycete Mixia osmundae.</title>
        <authorList>
            <person name="Nishida H."/>
            <person name="Nagatsuka Y."/>
            <person name="Sugiyama J."/>
        </authorList>
    </citation>
    <scope>NUCLEOTIDE SEQUENCE [LARGE SCALE GENOMIC DNA]</scope>
    <source>
        <strain evidence="8">CBS 9802 / IAM 14324 / JCM 22182 / KY 12970</strain>
    </source>
</reference>
<dbReference type="OMA" id="CETYMEQ"/>
<feature type="domain" description="Zn(2)-C6 fungal-type" evidence="6">
    <location>
        <begin position="39"/>
        <end position="68"/>
    </location>
</feature>
<gene>
    <name evidence="7" type="primary">Mo02144</name>
    <name evidence="7" type="ORF">E5Q_02144</name>
</gene>
<dbReference type="PROSITE" id="PS50048">
    <property type="entry name" value="ZN2_CY6_FUNGAL_2"/>
    <property type="match status" value="1"/>
</dbReference>
<dbReference type="InterPro" id="IPR001138">
    <property type="entry name" value="Zn2Cys6_DnaBD"/>
</dbReference>
<dbReference type="Pfam" id="PF04082">
    <property type="entry name" value="Fungal_trans"/>
    <property type="match status" value="1"/>
</dbReference>
<organism evidence="7 8">
    <name type="scientific">Mixia osmundae (strain CBS 9802 / IAM 14324 / JCM 22182 / KY 12970)</name>
    <dbReference type="NCBI Taxonomy" id="764103"/>
    <lineage>
        <taxon>Eukaryota</taxon>
        <taxon>Fungi</taxon>
        <taxon>Dikarya</taxon>
        <taxon>Basidiomycota</taxon>
        <taxon>Pucciniomycotina</taxon>
        <taxon>Mixiomycetes</taxon>
        <taxon>Mixiales</taxon>
        <taxon>Mixiaceae</taxon>
        <taxon>Mixia</taxon>
    </lineage>
</organism>
<dbReference type="InterPro" id="IPR050613">
    <property type="entry name" value="Sec_Metabolite_Reg"/>
</dbReference>
<feature type="compositionally biased region" description="Polar residues" evidence="5">
    <location>
        <begin position="29"/>
        <end position="38"/>
    </location>
</feature>
<dbReference type="eggNOG" id="ENOG502RYE1">
    <property type="taxonomic scope" value="Eukaryota"/>
</dbReference>
<evidence type="ECO:0000256" key="5">
    <source>
        <dbReference type="SAM" id="MobiDB-lite"/>
    </source>
</evidence>
<feature type="region of interest" description="Disordered" evidence="5">
    <location>
        <begin position="103"/>
        <end position="134"/>
    </location>
</feature>
<reference evidence="7 8" key="2">
    <citation type="journal article" date="2012" name="Open Biol.">
        <title>Characteristics of nucleosomes and linker DNA regions on the genome of the basidiomycete Mixia osmundae revealed by mono- and dinucleosome mapping.</title>
        <authorList>
            <person name="Nishida H."/>
            <person name="Kondo S."/>
            <person name="Matsumoto T."/>
            <person name="Suzuki Y."/>
            <person name="Yoshikawa H."/>
            <person name="Taylor T.D."/>
            <person name="Sugiyama J."/>
        </authorList>
    </citation>
    <scope>NUCLEOTIDE SEQUENCE [LARGE SCALE GENOMIC DNA]</scope>
    <source>
        <strain evidence="8">CBS 9802 / IAM 14324 / JCM 22182 / KY 12970</strain>
    </source>
</reference>
<evidence type="ECO:0000256" key="1">
    <source>
        <dbReference type="ARBA" id="ARBA00004123"/>
    </source>
</evidence>
<evidence type="ECO:0000313" key="7">
    <source>
        <dbReference type="EMBL" id="GAA95489.1"/>
    </source>
</evidence>
<dbReference type="InParanoid" id="G7DY29"/>
<sequence>MASGNGWAPDPFPRPSTDEHGQPRKAMTSYGQPRSKTASCKECKRLKLKCSRTWPCAACVKRGCGHLCPDGVLKESRNKTKEIAQLTERVKQLEAALRRAGLDPATAVQSPAGTAHHSVSPGSSGTSQRAGSDADQQLALLTLKGEDESTFHGFSAAGSAFLEDAEAYDAYTSSSEDLSDTEALPPRQQRAVNHPSAFPLAGGFEIKYLRSLLPPRAQGEAFVKSFFDRVACCLMPMREDHAFSTYVVPAYDATEANAVHPHRLALLFAIMSIGALFMPNARDPRRDAHRYHCISQACIASSRFMTHTTLASVLTLMLSSRYYHCTHRNPADHSWPIVGLAVRLSLAMGLHRDGKLWGLEGVELEQRRAMWYECMFFDRAQALLLGRPYAIADSQFDTLPPSFDSLGSSSHIDFFQAKCKLTKFMGKVGDEVHGVNNATYETVTALSAEWQQLKSELPETLSHDAVFESAMQQVIAPTRDQAIQQHFTTVMYAETLISLHKSHFAQALLNNPDEPLESKYAASVVAVIVTACRDIITTVKSALDSYEALASRFMFAFHVFNAGICLALLLIRSPGSLLARFAWDLLCLGISNLLREAPHDMPTREFLPRLHKLRLTARTKLQEYQANRASSGTSTPSASHLQPMSSSDSKSAQEGDEAKYLSHGPKLARKVSSPHHLQSQHGGQRSGTGSPARLAYSASVSADNNEAEYKEISDSFAALSSHKSLLGIDQSILEKLFRADPTILARPTFRPALDSSPVEILPEVPEPIVSASDELAGNDFAPPDAPSWRDPFDTSGFATSLPAAPEIDESYFNFASYDQPSNAESGIGKGQFDLDSLMALLDDPAAANTQTGMQGVEVPFAHVRQDSRTRSNAFDDILRSIAS</sequence>
<dbReference type="Gene3D" id="4.10.240.10">
    <property type="entry name" value="Zn(2)-C6 fungal-type DNA-binding domain"/>
    <property type="match status" value="1"/>
</dbReference>
<name>G7DY29_MIXOS</name>
<feature type="coiled-coil region" evidence="4">
    <location>
        <begin position="76"/>
        <end position="103"/>
    </location>
</feature>
<dbReference type="InterPro" id="IPR007219">
    <property type="entry name" value="XnlR_reg_dom"/>
</dbReference>
<dbReference type="PANTHER" id="PTHR31001">
    <property type="entry name" value="UNCHARACTERIZED TRANSCRIPTIONAL REGULATORY PROTEIN"/>
    <property type="match status" value="1"/>
</dbReference>
<dbReference type="GO" id="GO:0005634">
    <property type="term" value="C:nucleus"/>
    <property type="evidence" value="ECO:0007669"/>
    <property type="project" value="UniProtKB-SubCell"/>
</dbReference>
<keyword evidence="8" id="KW-1185">Reference proteome</keyword>
<dbReference type="HOGENOM" id="CLU_326274_0_0_1"/>
<keyword evidence="2" id="KW-0479">Metal-binding</keyword>
<keyword evidence="3" id="KW-0539">Nucleus</keyword>